<accession>A0ABT9D6J2</accession>
<dbReference type="RefSeq" id="WP_304600113.1">
    <property type="nucleotide sequence ID" value="NZ_JAUQYO010000001.1"/>
</dbReference>
<dbReference type="Proteomes" id="UP001232536">
    <property type="component" value="Unassembled WGS sequence"/>
</dbReference>
<dbReference type="EMBL" id="JAUQYP010000001">
    <property type="protein sequence ID" value="MDO8106454.1"/>
    <property type="molecule type" value="Genomic_DNA"/>
</dbReference>
<evidence type="ECO:0000313" key="1">
    <source>
        <dbReference type="EMBL" id="MDO8106454.1"/>
    </source>
</evidence>
<protein>
    <submittedName>
        <fullName evidence="1">SRPBCC family protein</fullName>
    </submittedName>
</protein>
<sequence length="211" mass="22918">MSRRLLVAGAATVALVPVVRACHRRQLTWGSTPPEQVTSLPGDGLVPLADLAATRAIDVAAPPEAVFPWLVQLGQGRGGFYSYDALENLAGLGIHSADRIEERWQDLAVGDQVHLAEDFALDVAICDPPHALVLHGQSPADPDDADPVPFTFSWAFVLRPTESGCRLVVRERYAYQAGWVGRLVVPVSWVSFLMTERMLRGIRDRAESAAA</sequence>
<dbReference type="InterPro" id="IPR023393">
    <property type="entry name" value="START-like_dom_sf"/>
</dbReference>
<name>A0ABT9D6J2_9CELL</name>
<keyword evidence="2" id="KW-1185">Reference proteome</keyword>
<dbReference type="SUPFAM" id="SSF55961">
    <property type="entry name" value="Bet v1-like"/>
    <property type="match status" value="1"/>
</dbReference>
<organism evidence="1 2">
    <name type="scientific">Actinotalea lenta</name>
    <dbReference type="NCBI Taxonomy" id="3064654"/>
    <lineage>
        <taxon>Bacteria</taxon>
        <taxon>Bacillati</taxon>
        <taxon>Actinomycetota</taxon>
        <taxon>Actinomycetes</taxon>
        <taxon>Micrococcales</taxon>
        <taxon>Cellulomonadaceae</taxon>
        <taxon>Actinotalea</taxon>
    </lineage>
</organism>
<evidence type="ECO:0000313" key="2">
    <source>
        <dbReference type="Proteomes" id="UP001232536"/>
    </source>
</evidence>
<proteinExistence type="predicted"/>
<dbReference type="Gene3D" id="3.30.530.20">
    <property type="match status" value="1"/>
</dbReference>
<comment type="caution">
    <text evidence="1">The sequence shown here is derived from an EMBL/GenBank/DDBJ whole genome shotgun (WGS) entry which is preliminary data.</text>
</comment>
<gene>
    <name evidence="1" type="ORF">Q6348_04510</name>
</gene>
<reference evidence="1 2" key="1">
    <citation type="submission" date="2023-07" db="EMBL/GenBank/DDBJ databases">
        <title>Description of novel actinomycetes strains, isolated from tidal flat sediment.</title>
        <authorList>
            <person name="Lu C."/>
        </authorList>
    </citation>
    <scope>NUCLEOTIDE SEQUENCE [LARGE SCALE GENOMIC DNA]</scope>
    <source>
        <strain evidence="1 2">SYSU T00b441</strain>
    </source>
</reference>